<reference evidence="1" key="1">
    <citation type="submission" date="2015-10" db="EMBL/GenBank/DDBJ databases">
        <authorList>
            <person name="Gilbert D.G."/>
        </authorList>
    </citation>
    <scope>NUCLEOTIDE SEQUENCE</scope>
    <source>
        <strain evidence="1">Phyl III-seqv23</strain>
    </source>
</reference>
<protein>
    <submittedName>
        <fullName evidence="1">Uncharacterized protein</fullName>
    </submittedName>
</protein>
<evidence type="ECO:0000313" key="2">
    <source>
        <dbReference type="EMBL" id="QCX50978.1"/>
    </source>
</evidence>
<evidence type="ECO:0000313" key="1">
    <source>
        <dbReference type="EMBL" id="CUV14873.1"/>
    </source>
</evidence>
<evidence type="ECO:0000313" key="3">
    <source>
        <dbReference type="Proteomes" id="UP000310553"/>
    </source>
</evidence>
<dbReference type="EMBL" id="CP039340">
    <property type="protein sequence ID" value="QCX50978.1"/>
    <property type="molecule type" value="Genomic_DNA"/>
</dbReference>
<geneLocation type="plasmid" evidence="2">
    <name>pUW386</name>
</geneLocation>
<dbReference type="EMBL" id="LN899819">
    <property type="protein sequence ID" value="CUV14873.1"/>
    <property type="molecule type" value="Genomic_DNA"/>
</dbReference>
<gene>
    <name evidence="2" type="ORF">E7Z57_17765</name>
    <name evidence="1" type="ORF">RUN39_v1_980004</name>
</gene>
<organism evidence="1">
    <name type="scientific">Ralstonia solanacearum</name>
    <name type="common">Pseudomonas solanacearum</name>
    <dbReference type="NCBI Taxonomy" id="305"/>
    <lineage>
        <taxon>Bacteria</taxon>
        <taxon>Pseudomonadati</taxon>
        <taxon>Pseudomonadota</taxon>
        <taxon>Betaproteobacteria</taxon>
        <taxon>Burkholderiales</taxon>
        <taxon>Burkholderiaceae</taxon>
        <taxon>Ralstonia</taxon>
        <taxon>Ralstonia solanacearum species complex</taxon>
    </lineage>
</organism>
<name>A0A0S4TXY1_RALSL</name>
<sequence>MSASHICIKEVLFRVYPRNTSTSGARQRALEFEEDLFEHAGKRLDWRTVTEGSGYSYTELGSPVLDDLKRNEMLENVGGIVLAYWTPEYNPEHSAFGTYFLKTYVPDGTITDVCDRGSIGAFAALKLAHAQLAMERATKPADRVRDIVVVGFEQTSIARDARDHLPVPRQSSAGAIVVSARATDRAGKLLDAGIAPESDLHEGRFRLAGFVNALCERLEIDPSGLTVLMPFDSYIGKHYRYRHHDRSDAQRTLFAVQWVRPGVTSMRLFEQLNAGVRGDLTRGQAHTLLIDEDVETLALGWALFEGPRAWRRED</sequence>
<geneLocation type="plasmid" evidence="3">
    <name>puw386</name>
</geneLocation>
<dbReference type="Proteomes" id="UP000310553">
    <property type="component" value="Plasmid pUW386"/>
</dbReference>
<keyword evidence="2" id="KW-0614">Plasmid</keyword>
<reference evidence="2 3" key="2">
    <citation type="submission" date="2019-04" db="EMBL/GenBank/DDBJ databases">
        <title>Complete Genome of UW386 and Higher Quality Genome of UW700.</title>
        <authorList>
            <person name="Jacobs J."/>
            <person name="Perez A."/>
            <person name="Steidl O."/>
            <person name="Allen C."/>
        </authorList>
    </citation>
    <scope>NUCLEOTIDE SEQUENCE [LARGE SCALE GENOMIC DNA]</scope>
    <source>
        <strain evidence="2 3">UW386</strain>
        <plasmid evidence="3">puw386</plasmid>
        <plasmid evidence="2">pUW386</plasmid>
    </source>
</reference>
<accession>A0A0S4TXY1</accession>
<dbReference type="AlphaFoldDB" id="A0A0S4TXY1"/>
<proteinExistence type="predicted"/>